<evidence type="ECO:0000313" key="4">
    <source>
        <dbReference type="EMBL" id="KAG2563670.1"/>
    </source>
</evidence>
<dbReference type="PANTHER" id="PTHR33157">
    <property type="entry name" value="AUTONOMOUS TRANSPOSABLE ELEMENT EN-1 MOSAIC PROTEIN-RELATED"/>
    <property type="match status" value="1"/>
</dbReference>
<gene>
    <name evidence="4" type="ORF">PVAP13_8KG059602</name>
    <name evidence="3" type="ORF">PVAP13_8KG059804</name>
    <name evidence="2" type="ORF">PVAP13_8KG326206</name>
</gene>
<dbReference type="EMBL" id="CM029051">
    <property type="protein sequence ID" value="KAG2563651.1"/>
    <property type="molecule type" value="Genomic_DNA"/>
</dbReference>
<dbReference type="InterPro" id="IPR039266">
    <property type="entry name" value="EN-1/SPM"/>
</dbReference>
<dbReference type="GO" id="GO:0032196">
    <property type="term" value="P:transposition"/>
    <property type="evidence" value="ECO:0007669"/>
    <property type="project" value="InterPro"/>
</dbReference>
<evidence type="ECO:0000313" key="3">
    <source>
        <dbReference type="EMBL" id="KAG2563651.1"/>
    </source>
</evidence>
<sequence>MVSRKAQKIVDDYAAKSTENSGQQELDGKVLYKISGGMRHGRVAIANGAVKKADVLSAAKEKSVASSNSASYRSMAEENRQLQQANRGLHERVDQLGELTNDLILNLYSDLGKEVPAGLKSRLAALTANASMIVT</sequence>
<evidence type="ECO:0000313" key="5">
    <source>
        <dbReference type="Proteomes" id="UP000823388"/>
    </source>
</evidence>
<organism evidence="4 5">
    <name type="scientific">Panicum virgatum</name>
    <name type="common">Blackwell switchgrass</name>
    <dbReference type="NCBI Taxonomy" id="38727"/>
    <lineage>
        <taxon>Eukaryota</taxon>
        <taxon>Viridiplantae</taxon>
        <taxon>Streptophyta</taxon>
        <taxon>Embryophyta</taxon>
        <taxon>Tracheophyta</taxon>
        <taxon>Spermatophyta</taxon>
        <taxon>Magnoliopsida</taxon>
        <taxon>Liliopsida</taxon>
        <taxon>Poales</taxon>
        <taxon>Poaceae</taxon>
        <taxon>PACMAD clade</taxon>
        <taxon>Panicoideae</taxon>
        <taxon>Panicodae</taxon>
        <taxon>Paniceae</taxon>
        <taxon>Panicinae</taxon>
        <taxon>Panicum</taxon>
        <taxon>Panicum sect. Hiantes</taxon>
    </lineage>
</organism>
<dbReference type="PANTHER" id="PTHR33157:SF5">
    <property type="entry name" value="OS09G0314100 PROTEIN"/>
    <property type="match status" value="1"/>
</dbReference>
<dbReference type="EMBL" id="CM029051">
    <property type="protein sequence ID" value="KAG2563670.1"/>
    <property type="molecule type" value="Genomic_DNA"/>
</dbReference>
<keyword evidence="5" id="KW-1185">Reference proteome</keyword>
<accession>A0A8T0PPU4</accession>
<dbReference type="Proteomes" id="UP000823388">
    <property type="component" value="Chromosome 8K"/>
</dbReference>
<feature type="compositionally biased region" description="Low complexity" evidence="1">
    <location>
        <begin position="64"/>
        <end position="74"/>
    </location>
</feature>
<dbReference type="EMBL" id="CM029051">
    <property type="protein sequence ID" value="KAG2563388.1"/>
    <property type="molecule type" value="Genomic_DNA"/>
</dbReference>
<evidence type="ECO:0000313" key="2">
    <source>
        <dbReference type="EMBL" id="KAG2563388.1"/>
    </source>
</evidence>
<dbReference type="AlphaFoldDB" id="A0A8T0PPU4"/>
<comment type="caution">
    <text evidence="4">The sequence shown here is derived from an EMBL/GenBank/DDBJ whole genome shotgun (WGS) entry which is preliminary data.</text>
</comment>
<name>A0A8T0PPU4_PANVG</name>
<feature type="region of interest" description="Disordered" evidence="1">
    <location>
        <begin position="64"/>
        <end position="89"/>
    </location>
</feature>
<protein>
    <submittedName>
        <fullName evidence="4">Uncharacterized protein</fullName>
    </submittedName>
</protein>
<reference evidence="4" key="1">
    <citation type="submission" date="2020-05" db="EMBL/GenBank/DDBJ databases">
        <title>WGS assembly of Panicum virgatum.</title>
        <authorList>
            <person name="Lovell J.T."/>
            <person name="Jenkins J."/>
            <person name="Shu S."/>
            <person name="Juenger T.E."/>
            <person name="Schmutz J."/>
        </authorList>
    </citation>
    <scope>NUCLEOTIDE SEQUENCE</scope>
    <source>
        <strain evidence="4">AP13</strain>
    </source>
</reference>
<proteinExistence type="predicted"/>
<evidence type="ECO:0000256" key="1">
    <source>
        <dbReference type="SAM" id="MobiDB-lite"/>
    </source>
</evidence>